<dbReference type="EMBL" id="FM864216">
    <property type="protein sequence ID" value="CAT04927.1"/>
    <property type="molecule type" value="Genomic_DNA"/>
</dbReference>
<evidence type="ECO:0000313" key="3">
    <source>
        <dbReference type="EMBL" id="CAT04927.1"/>
    </source>
</evidence>
<feature type="transmembrane region" description="Helical" evidence="2">
    <location>
        <begin position="168"/>
        <end position="192"/>
    </location>
</feature>
<dbReference type="NCBIfam" id="NF045846">
    <property type="entry name" value="MSC0882_dom"/>
    <property type="match status" value="1"/>
</dbReference>
<accession>C5J635</accession>
<feature type="compositionally biased region" description="Basic and acidic residues" evidence="1">
    <location>
        <begin position="1"/>
        <end position="10"/>
    </location>
</feature>
<evidence type="ECO:0000256" key="2">
    <source>
        <dbReference type="SAM" id="Phobius"/>
    </source>
</evidence>
<evidence type="ECO:0000256" key="1">
    <source>
        <dbReference type="SAM" id="MobiDB-lite"/>
    </source>
</evidence>
<dbReference type="HOGENOM" id="CLU_072049_0_0_14"/>
<dbReference type="eggNOG" id="ENOG5030MKW">
    <property type="taxonomic scope" value="Bacteria"/>
</dbReference>
<keyword evidence="2" id="KW-0812">Transmembrane</keyword>
<feature type="transmembrane region" description="Helical" evidence="2">
    <location>
        <begin position="65"/>
        <end position="90"/>
    </location>
</feature>
<evidence type="ECO:0000313" key="4">
    <source>
        <dbReference type="Proteomes" id="UP000001491"/>
    </source>
</evidence>
<feature type="transmembrane region" description="Helical" evidence="2">
    <location>
        <begin position="102"/>
        <end position="121"/>
    </location>
</feature>
<dbReference type="KEGG" id="mco:MCJ_002360"/>
<sequence length="281" mass="33339">MLFRKNRDSNHSNYPSQPNNFENRNYISQNNSFYPQNQSPFQNDNSQEKNNFINREVRKIFGYELFFLPLKMTFYFLVLFTIVIVSLLWVYGKLSWPNDRKYFPYLAIPALVGVLIVYLAIKNLLDYLAVKKSVKFFQKQLELNSIHTQMPPMIPWLVRKINQKDVNAIWVIGISLLTTIILVAVFIAITYWKPTFKIDKSKEYIAAMATFGVLFVLSIFYKLVLKRRINNIEAIFGNIYHQHIDIGKIRFRRHLIWAIVTVVLFLLVRRIGKKRNFIKSR</sequence>
<keyword evidence="2" id="KW-1133">Transmembrane helix</keyword>
<feature type="region of interest" description="Disordered" evidence="1">
    <location>
        <begin position="1"/>
        <end position="20"/>
    </location>
</feature>
<protein>
    <submittedName>
        <fullName evidence="3">Uncharacterized protein</fullName>
    </submittedName>
</protein>
<keyword evidence="2" id="KW-0472">Membrane</keyword>
<name>C5J635_MESCH</name>
<dbReference type="AlphaFoldDB" id="C5J635"/>
<proteinExistence type="predicted"/>
<dbReference type="Proteomes" id="UP000001491">
    <property type="component" value="Chromosome"/>
</dbReference>
<gene>
    <name evidence="3" type="ordered locus">MCJ_002360</name>
</gene>
<feature type="transmembrane region" description="Helical" evidence="2">
    <location>
        <begin position="204"/>
        <end position="224"/>
    </location>
</feature>
<organism evidence="3 4">
    <name type="scientific">Mesomycoplasma conjunctivae (strain ATCC 25834 / NCTC 10147 / HRC/581)</name>
    <name type="common">Mycoplasma conjunctivae</name>
    <dbReference type="NCBI Taxonomy" id="572263"/>
    <lineage>
        <taxon>Bacteria</taxon>
        <taxon>Bacillati</taxon>
        <taxon>Mycoplasmatota</taxon>
        <taxon>Mycoplasmoidales</taxon>
        <taxon>Metamycoplasmataceae</taxon>
        <taxon>Mesomycoplasma</taxon>
    </lineage>
</organism>
<feature type="transmembrane region" description="Helical" evidence="2">
    <location>
        <begin position="255"/>
        <end position="272"/>
    </location>
</feature>
<dbReference type="InterPro" id="IPR059214">
    <property type="entry name" value="MSC_0882-like"/>
</dbReference>
<reference evidence="4" key="1">
    <citation type="journal article" date="2009" name="BMC Bioinformatics">
        <title>The Mycoplasma conjunctivae genome sequencing, annotation and analysis.</title>
        <authorList>
            <person name="Calderon-Copete S.P."/>
            <person name="Wigger G."/>
            <person name="Wunderlin C."/>
            <person name="Schmidheini T."/>
            <person name="Frey J."/>
            <person name="Quail M.A."/>
            <person name="Falquet L."/>
        </authorList>
    </citation>
    <scope>NUCLEOTIDE SEQUENCE [LARGE SCALE GENOMIC DNA]</scope>
    <source>
        <strain evidence="4">ATCC 25834 / NCTC 10147 / HRC/581</strain>
    </source>
</reference>
<feature type="compositionally biased region" description="Polar residues" evidence="1">
    <location>
        <begin position="11"/>
        <end position="20"/>
    </location>
</feature>
<keyword evidence="4" id="KW-1185">Reference proteome</keyword>